<dbReference type="Gene3D" id="3.30.530.20">
    <property type="match status" value="1"/>
</dbReference>
<dbReference type="RefSeq" id="WP_045073748.1">
    <property type="nucleotide sequence ID" value="NZ_CP011005.1"/>
</dbReference>
<dbReference type="InterPro" id="IPR013538">
    <property type="entry name" value="ASHA1/2-like_C"/>
</dbReference>
<dbReference type="Proteomes" id="UP000061839">
    <property type="component" value="Chromosome"/>
</dbReference>
<feature type="domain" description="Activator of Hsp90 ATPase homologue 1/2-like C-terminal" evidence="2">
    <location>
        <begin position="15"/>
        <end position="138"/>
    </location>
</feature>
<comment type="similarity">
    <text evidence="1">Belongs to the AHA1 family.</text>
</comment>
<reference evidence="3 4" key="1">
    <citation type="journal article" date="2015" name="Genome Announc.">
        <title>Complete Genome Sequencing of Protease-Producing Novel Arthrobacter sp. Strain IHBB 11108 Using PacBio Single-Molecule Real-Time Sequencing Technology.</title>
        <authorList>
            <person name="Kiran S."/>
            <person name="Swarnkar M.K."/>
            <person name="Pal M."/>
            <person name="Thakur R."/>
            <person name="Tewari R."/>
            <person name="Singh A.K."/>
            <person name="Gulati A."/>
        </authorList>
    </citation>
    <scope>NUCLEOTIDE SEQUENCE [LARGE SCALE GENOMIC DNA]</scope>
    <source>
        <strain evidence="3 4">IHBB 11108</strain>
    </source>
</reference>
<dbReference type="OrthoDB" id="9803476at2"/>
<dbReference type="EMBL" id="CP011005">
    <property type="protein sequence ID" value="AJT40848.1"/>
    <property type="molecule type" value="Genomic_DNA"/>
</dbReference>
<dbReference type="InterPro" id="IPR023393">
    <property type="entry name" value="START-like_dom_sf"/>
</dbReference>
<organism evidence="3 4">
    <name type="scientific">Psychromicrobium lacuslunae</name>
    <dbReference type="NCBI Taxonomy" id="1618207"/>
    <lineage>
        <taxon>Bacteria</taxon>
        <taxon>Bacillati</taxon>
        <taxon>Actinomycetota</taxon>
        <taxon>Actinomycetes</taxon>
        <taxon>Micrococcales</taxon>
        <taxon>Micrococcaceae</taxon>
        <taxon>Psychromicrobium</taxon>
    </lineage>
</organism>
<proteinExistence type="inferred from homology"/>
<evidence type="ECO:0000313" key="3">
    <source>
        <dbReference type="EMBL" id="AJT40848.1"/>
    </source>
</evidence>
<evidence type="ECO:0000259" key="2">
    <source>
        <dbReference type="Pfam" id="PF08327"/>
    </source>
</evidence>
<dbReference type="KEGG" id="ari:UM93_03775"/>
<gene>
    <name evidence="3" type="ORF">UM93_03775</name>
</gene>
<keyword evidence="4" id="KW-1185">Reference proteome</keyword>
<dbReference type="STRING" id="1618207.UM93_03775"/>
<evidence type="ECO:0000313" key="4">
    <source>
        <dbReference type="Proteomes" id="UP000061839"/>
    </source>
</evidence>
<dbReference type="PATRIC" id="fig|1618207.4.peg.769"/>
<protein>
    <recommendedName>
        <fullName evidence="2">Activator of Hsp90 ATPase homologue 1/2-like C-terminal domain-containing protein</fullName>
    </recommendedName>
</protein>
<dbReference type="HOGENOM" id="CLU_108923_2_0_11"/>
<accession>A0A0D4BX00</accession>
<evidence type="ECO:0000256" key="1">
    <source>
        <dbReference type="ARBA" id="ARBA00006817"/>
    </source>
</evidence>
<dbReference type="Pfam" id="PF08327">
    <property type="entry name" value="AHSA1"/>
    <property type="match status" value="1"/>
</dbReference>
<sequence length="147" mass="16702">MTEALSITRTVQIQASQQKVWQALTEADLIAQWFGNHATIDLRPGGAMWLRWDEYDAEGRAEVVEVSPISRFSFRWERTPQTGPLREDNLTLVVFELSEQDGGTSLTVTESEWEKLALSETEIRSAMEDNRGGWVGELNDLIAFLEK</sequence>
<dbReference type="SUPFAM" id="SSF55961">
    <property type="entry name" value="Bet v1-like"/>
    <property type="match status" value="1"/>
</dbReference>
<dbReference type="AlphaFoldDB" id="A0A0D4BX00"/>
<name>A0A0D4BX00_9MICC</name>